<dbReference type="CDD" id="cd04301">
    <property type="entry name" value="NAT_SF"/>
    <property type="match status" value="1"/>
</dbReference>
<accession>A0A933W164</accession>
<evidence type="ECO:0000259" key="3">
    <source>
        <dbReference type="PROSITE" id="PS51186"/>
    </source>
</evidence>
<gene>
    <name evidence="4" type="ORF">HZA61_04495</name>
</gene>
<dbReference type="EMBL" id="JACRIW010000033">
    <property type="protein sequence ID" value="MBI5168730.1"/>
    <property type="molecule type" value="Genomic_DNA"/>
</dbReference>
<dbReference type="GO" id="GO:0016747">
    <property type="term" value="F:acyltransferase activity, transferring groups other than amino-acyl groups"/>
    <property type="evidence" value="ECO:0007669"/>
    <property type="project" value="InterPro"/>
</dbReference>
<reference evidence="4" key="1">
    <citation type="submission" date="2020-07" db="EMBL/GenBank/DDBJ databases">
        <title>Huge and variable diversity of episymbiotic CPR bacteria and DPANN archaea in groundwater ecosystems.</title>
        <authorList>
            <person name="He C.Y."/>
            <person name="Keren R."/>
            <person name="Whittaker M."/>
            <person name="Farag I.F."/>
            <person name="Doudna J."/>
            <person name="Cate J.H.D."/>
            <person name="Banfield J.F."/>
        </authorList>
    </citation>
    <scope>NUCLEOTIDE SEQUENCE</scope>
    <source>
        <strain evidence="4">NC_groundwater_1813_Pr3_B-0.1um_71_17</strain>
    </source>
</reference>
<protein>
    <submittedName>
        <fullName evidence="4">GNAT family N-acetyltransferase</fullName>
    </submittedName>
</protein>
<evidence type="ECO:0000313" key="4">
    <source>
        <dbReference type="EMBL" id="MBI5168730.1"/>
    </source>
</evidence>
<keyword evidence="2" id="KW-0012">Acyltransferase</keyword>
<dbReference type="PANTHER" id="PTHR43877">
    <property type="entry name" value="AMINOALKYLPHOSPHONATE N-ACETYLTRANSFERASE-RELATED-RELATED"/>
    <property type="match status" value="1"/>
</dbReference>
<dbReference type="Gene3D" id="3.40.630.30">
    <property type="match status" value="1"/>
</dbReference>
<dbReference type="InterPro" id="IPR016181">
    <property type="entry name" value="Acyl_CoA_acyltransferase"/>
</dbReference>
<evidence type="ECO:0000256" key="2">
    <source>
        <dbReference type="ARBA" id="ARBA00023315"/>
    </source>
</evidence>
<dbReference type="PROSITE" id="PS51186">
    <property type="entry name" value="GNAT"/>
    <property type="match status" value="1"/>
</dbReference>
<dbReference type="InterPro" id="IPR000182">
    <property type="entry name" value="GNAT_dom"/>
</dbReference>
<proteinExistence type="predicted"/>
<dbReference type="Pfam" id="PF00583">
    <property type="entry name" value="Acetyltransf_1"/>
    <property type="match status" value="1"/>
</dbReference>
<organism evidence="4 5">
    <name type="scientific">Eiseniibacteriota bacterium</name>
    <dbReference type="NCBI Taxonomy" id="2212470"/>
    <lineage>
        <taxon>Bacteria</taxon>
        <taxon>Candidatus Eiseniibacteriota</taxon>
    </lineage>
</organism>
<dbReference type="Proteomes" id="UP000696931">
    <property type="component" value="Unassembled WGS sequence"/>
</dbReference>
<dbReference type="InterPro" id="IPR050832">
    <property type="entry name" value="Bact_Acetyltransf"/>
</dbReference>
<comment type="caution">
    <text evidence="4">The sequence shown here is derived from an EMBL/GenBank/DDBJ whole genome shotgun (WGS) entry which is preliminary data.</text>
</comment>
<keyword evidence="1" id="KW-0808">Transferase</keyword>
<evidence type="ECO:0000256" key="1">
    <source>
        <dbReference type="ARBA" id="ARBA00022679"/>
    </source>
</evidence>
<dbReference type="PANTHER" id="PTHR43877:SF2">
    <property type="entry name" value="AMINOALKYLPHOSPHONATE N-ACETYLTRANSFERASE-RELATED"/>
    <property type="match status" value="1"/>
</dbReference>
<dbReference type="SUPFAM" id="SSF55729">
    <property type="entry name" value="Acyl-CoA N-acyltransferases (Nat)"/>
    <property type="match status" value="1"/>
</dbReference>
<dbReference type="AlphaFoldDB" id="A0A933W164"/>
<sequence length="163" mass="17546">MTFEVVLLEHREPAMSERIARLQREAYAVEADWLGVKDFPPARITAADVAAIDGRVFAAVRDGELLGTVTLERSREDARLVGALTVTPAHHRQGIGRSLVAHLVHECGGRELVVSTGVANAPAIALYRSFGFVEGTRRTVGAEPVEVVELRRPAGPGTLPPAH</sequence>
<name>A0A933W164_UNCEI</name>
<evidence type="ECO:0000313" key="5">
    <source>
        <dbReference type="Proteomes" id="UP000696931"/>
    </source>
</evidence>
<feature type="domain" description="N-acetyltransferase" evidence="3">
    <location>
        <begin position="6"/>
        <end position="155"/>
    </location>
</feature>